<reference evidence="19 20" key="1">
    <citation type="journal article" date="2016" name="Int. J. Syst. Evol. Microbiol.">
        <title>Arsenicitalea aurantiaca gen. nov., sp. nov., a new member of the family Hyphomicrobiaceae, isolated from high-arsenic sediment.</title>
        <authorList>
            <person name="Mu Y."/>
            <person name="Zhou L."/>
            <person name="Zeng X.C."/>
            <person name="Liu L."/>
            <person name="Pan Y."/>
            <person name="Chen X."/>
            <person name="Wang J."/>
            <person name="Li S."/>
            <person name="Li W.J."/>
            <person name="Wang Y."/>
        </authorList>
    </citation>
    <scope>NUCLEOTIDE SEQUENCE [LARGE SCALE GENOMIC DNA]</scope>
    <source>
        <strain evidence="19 20">42-50</strain>
    </source>
</reference>
<keyword evidence="20" id="KW-1185">Reference proteome</keyword>
<dbReference type="NCBIfam" id="TIGR02784">
    <property type="entry name" value="addA_alphas"/>
    <property type="match status" value="1"/>
</dbReference>
<dbReference type="EMBL" id="RZNJ01000004">
    <property type="protein sequence ID" value="RUT30315.1"/>
    <property type="molecule type" value="Genomic_DNA"/>
</dbReference>
<dbReference type="RefSeq" id="WP_127189096.1">
    <property type="nucleotide sequence ID" value="NZ_RZNJ01000004.1"/>
</dbReference>
<dbReference type="GO" id="GO:0033202">
    <property type="term" value="C:DNA helicase complex"/>
    <property type="evidence" value="ECO:0007669"/>
    <property type="project" value="TreeGrafter"/>
</dbReference>
<dbReference type="InterPro" id="IPR014151">
    <property type="entry name" value="DNA_helicase_AddA"/>
</dbReference>
<dbReference type="GO" id="GO:0004527">
    <property type="term" value="F:exonuclease activity"/>
    <property type="evidence" value="ECO:0007669"/>
    <property type="project" value="UniProtKB-KW"/>
</dbReference>
<dbReference type="InterPro" id="IPR011335">
    <property type="entry name" value="Restrct_endonuc-II-like"/>
</dbReference>
<protein>
    <recommendedName>
        <fullName evidence="12">DNA 3'-5' helicase</fullName>
        <ecNumber evidence="12">5.6.2.4</ecNumber>
    </recommendedName>
    <alternativeName>
        <fullName evidence="13">DNA 3'-5' helicase II</fullName>
    </alternativeName>
</protein>
<evidence type="ECO:0000256" key="15">
    <source>
        <dbReference type="PROSITE-ProRule" id="PRU00560"/>
    </source>
</evidence>
<dbReference type="InterPro" id="IPR027417">
    <property type="entry name" value="P-loop_NTPase"/>
</dbReference>
<keyword evidence="3" id="KW-0227">DNA damage</keyword>
<dbReference type="Gene3D" id="3.90.320.10">
    <property type="match status" value="1"/>
</dbReference>
<dbReference type="PANTHER" id="PTHR11070">
    <property type="entry name" value="UVRD / RECB / PCRA DNA HELICASE FAMILY MEMBER"/>
    <property type="match status" value="1"/>
</dbReference>
<evidence type="ECO:0000256" key="1">
    <source>
        <dbReference type="ARBA" id="ARBA00022722"/>
    </source>
</evidence>
<organism evidence="19 20">
    <name type="scientific">Arsenicitalea aurantiaca</name>
    <dbReference type="NCBI Taxonomy" id="1783274"/>
    <lineage>
        <taxon>Bacteria</taxon>
        <taxon>Pseudomonadati</taxon>
        <taxon>Pseudomonadota</taxon>
        <taxon>Alphaproteobacteria</taxon>
        <taxon>Hyphomicrobiales</taxon>
        <taxon>Devosiaceae</taxon>
        <taxon>Arsenicitalea</taxon>
    </lineage>
</organism>
<feature type="binding site" evidence="15">
    <location>
        <begin position="38"/>
        <end position="45"/>
    </location>
    <ligand>
        <name>ATP</name>
        <dbReference type="ChEBI" id="CHEBI:30616"/>
    </ligand>
</feature>
<evidence type="ECO:0000256" key="5">
    <source>
        <dbReference type="ARBA" id="ARBA00022806"/>
    </source>
</evidence>
<accession>A0A433X8B8</accession>
<dbReference type="AlphaFoldDB" id="A0A433X8B8"/>
<evidence type="ECO:0000256" key="14">
    <source>
        <dbReference type="ARBA" id="ARBA00048988"/>
    </source>
</evidence>
<dbReference type="GO" id="GO:0005829">
    <property type="term" value="C:cytosol"/>
    <property type="evidence" value="ECO:0007669"/>
    <property type="project" value="TreeGrafter"/>
</dbReference>
<evidence type="ECO:0000313" key="20">
    <source>
        <dbReference type="Proteomes" id="UP000281547"/>
    </source>
</evidence>
<evidence type="ECO:0000256" key="10">
    <source>
        <dbReference type="ARBA" id="ARBA00023235"/>
    </source>
</evidence>
<dbReference type="InterPro" id="IPR011604">
    <property type="entry name" value="PDDEXK-like_dom_sf"/>
</dbReference>
<dbReference type="PROSITE" id="PS51217">
    <property type="entry name" value="UVRD_HELICASE_CTER"/>
    <property type="match status" value="1"/>
</dbReference>
<evidence type="ECO:0000256" key="3">
    <source>
        <dbReference type="ARBA" id="ARBA00022763"/>
    </source>
</evidence>
<keyword evidence="5 15" id="KW-0347">Helicase</keyword>
<dbReference type="Pfam" id="PF12705">
    <property type="entry name" value="PDDEXK_1"/>
    <property type="match status" value="1"/>
</dbReference>
<dbReference type="GO" id="GO:0000725">
    <property type="term" value="P:recombinational repair"/>
    <property type="evidence" value="ECO:0007669"/>
    <property type="project" value="TreeGrafter"/>
</dbReference>
<keyword evidence="9" id="KW-0234">DNA repair</keyword>
<evidence type="ECO:0000256" key="12">
    <source>
        <dbReference type="ARBA" id="ARBA00034808"/>
    </source>
</evidence>
<evidence type="ECO:0000256" key="9">
    <source>
        <dbReference type="ARBA" id="ARBA00023204"/>
    </source>
</evidence>
<keyword evidence="7 15" id="KW-0067">ATP-binding</keyword>
<comment type="caution">
    <text evidence="19">The sequence shown here is derived from an EMBL/GenBank/DDBJ whole genome shotgun (WGS) entry which is preliminary data.</text>
</comment>
<keyword evidence="1" id="KW-0540">Nuclease</keyword>
<feature type="domain" description="UvrD-like helicase C-terminal" evidence="18">
    <location>
        <begin position="517"/>
        <end position="791"/>
    </location>
</feature>
<feature type="domain" description="UvrD-like helicase ATP-binding" evidence="17">
    <location>
        <begin position="17"/>
        <end position="489"/>
    </location>
</feature>
<dbReference type="Pfam" id="PF13361">
    <property type="entry name" value="UvrD_C"/>
    <property type="match status" value="1"/>
</dbReference>
<dbReference type="Pfam" id="PF00580">
    <property type="entry name" value="UvrD-helicase"/>
    <property type="match status" value="1"/>
</dbReference>
<gene>
    <name evidence="19" type="primary">addA</name>
    <name evidence="19" type="ORF">EMQ25_13475</name>
</gene>
<dbReference type="GO" id="GO:0003677">
    <property type="term" value="F:DNA binding"/>
    <property type="evidence" value="ECO:0007669"/>
    <property type="project" value="UniProtKB-KW"/>
</dbReference>
<evidence type="ECO:0000256" key="13">
    <source>
        <dbReference type="ARBA" id="ARBA00034923"/>
    </source>
</evidence>
<dbReference type="SUPFAM" id="SSF52540">
    <property type="entry name" value="P-loop containing nucleoside triphosphate hydrolases"/>
    <property type="match status" value="1"/>
</dbReference>
<evidence type="ECO:0000256" key="2">
    <source>
        <dbReference type="ARBA" id="ARBA00022741"/>
    </source>
</evidence>
<dbReference type="InterPro" id="IPR000212">
    <property type="entry name" value="DNA_helicase_UvrD/REP"/>
</dbReference>
<keyword evidence="4 15" id="KW-0378">Hydrolase</keyword>
<dbReference type="EC" id="5.6.2.4" evidence="12"/>
<keyword evidence="6" id="KW-0269">Exonuclease</keyword>
<keyword evidence="2 15" id="KW-0547">Nucleotide-binding</keyword>
<dbReference type="Proteomes" id="UP000281547">
    <property type="component" value="Unassembled WGS sequence"/>
</dbReference>
<evidence type="ECO:0000256" key="16">
    <source>
        <dbReference type="SAM" id="MobiDB-lite"/>
    </source>
</evidence>
<comment type="catalytic activity">
    <reaction evidence="11">
        <text>Couples ATP hydrolysis with the unwinding of duplex DNA by translocating in the 3'-5' direction.</text>
        <dbReference type="EC" id="5.6.2.4"/>
    </reaction>
</comment>
<dbReference type="SUPFAM" id="SSF52980">
    <property type="entry name" value="Restriction endonuclease-like"/>
    <property type="match status" value="1"/>
</dbReference>
<dbReference type="InterPro" id="IPR038726">
    <property type="entry name" value="PDDEXK_AddAB-type"/>
</dbReference>
<evidence type="ECO:0000256" key="11">
    <source>
        <dbReference type="ARBA" id="ARBA00034617"/>
    </source>
</evidence>
<dbReference type="PROSITE" id="PS51198">
    <property type="entry name" value="UVRD_HELICASE_ATP_BIND"/>
    <property type="match status" value="1"/>
</dbReference>
<proteinExistence type="predicted"/>
<dbReference type="PANTHER" id="PTHR11070:SF2">
    <property type="entry name" value="ATP-DEPENDENT DNA HELICASE SRS2"/>
    <property type="match status" value="1"/>
</dbReference>
<evidence type="ECO:0000256" key="8">
    <source>
        <dbReference type="ARBA" id="ARBA00023125"/>
    </source>
</evidence>
<sequence length="1149" mass="123860">MDRDRGGSRLMRRIAIPEDTLLRQRRAADPAGSVWVEANAGSGKTHVLTQRVLRLLLSGVEPQSILCLTYTKAAAAEMRRRVSAELGRWALADEAGLAETLSRLLGRQPLTPERARARTLFAHALETPGGLKIVTIHAFCESVLHRFPMEAGIPFDFTVIEDEERAAMILEAREAVLSGAVEAPGLADAVSTLFAELSDSQIGKAIAEALADARRLRPVLADLPGAIARLRAYVSAPAETPDALRARILAERRIGPAEIARVLEICPPKGGTAFEDKLLALGAAPIDPDRWCAAFLTREGKVPKAFPKKVIGTNDPDLAEALLAEAERLEALGAGLACARLVARSEALLVVLSAIVSRFEARKRARSLLDFDDLVNRLAALFANEALGPWVQYKLDAGITHILVDESQDTNPEQWRVVSAIAREFFTGDSAVERPRTLFAVGDEKQSIYSFQGADPALFSVSGEAFAERANAAERPFSRLKLTTSFRTLPGILSAVDLVFSDPVLAAAVRSKERVDHQSARAEPGGIVTLWPPVQQQGLEELATDWPLSVPETVTRSAPRQVAERIAAEIAGWIKSGRTLGPRNRPVRADDVLVLVQSRGAVFEEIIRALLRAGLPTPGADRLAVTSHIGVLDLIALADVLLNIHDDLQLAALLRSPLFGIDEDTLFSLCAPRGGRSVWSALMASTDPSCMEAASRLSAWRDALDFERPFEFFSSILYAGGGLRRFHTRFGPEIDDVFSEFLGLALDHEQSAQPSLQGFVAAIRAREILIKRELAESGAGVRVMTVHGAKGLEAPIVILADAATKPDATQLASPIRILAEAPGPLFVHAGRRADDTEETAAIRMAREQAQRDEYWRKLYVAMTRAEDELYITGPLTPGREAAGQIEGSWYGAIAAGLAGARAETDAEGTLTARVFPPDAPLPAPASGEPPALRVRDLDVPDLPPLPEPERREIIRPSRLEENAAEGRFDTLAEAARDPAIARAEGIALHALLQHLGRVGATDRAGVAHKAAAELLAGAAGDAEALADKALAILGRPEFAALFGPTSRAEIPFLLDGRRKDRKIRLAGRFDRLVIGPGEVQVIDFKSDAIVPDSPERSAYLGQLGLYALAARQLFPGRRITASILWTGPESLMNFSSELLMSAVGDFTMG</sequence>
<keyword evidence="8" id="KW-0238">DNA-binding</keyword>
<dbReference type="GO" id="GO:0043138">
    <property type="term" value="F:3'-5' DNA helicase activity"/>
    <property type="evidence" value="ECO:0007669"/>
    <property type="project" value="UniProtKB-EC"/>
</dbReference>
<feature type="region of interest" description="Disordered" evidence="16">
    <location>
        <begin position="915"/>
        <end position="949"/>
    </location>
</feature>
<name>A0A433X8B8_9HYPH</name>
<evidence type="ECO:0000313" key="19">
    <source>
        <dbReference type="EMBL" id="RUT30315.1"/>
    </source>
</evidence>
<dbReference type="OrthoDB" id="9810135at2"/>
<dbReference type="InterPro" id="IPR014017">
    <property type="entry name" value="DNA_helicase_UvrD-like_C"/>
</dbReference>
<dbReference type="InterPro" id="IPR014016">
    <property type="entry name" value="UvrD-like_ATP-bd"/>
</dbReference>
<dbReference type="Gene3D" id="1.10.486.10">
    <property type="entry name" value="PCRA, domain 4"/>
    <property type="match status" value="1"/>
</dbReference>
<dbReference type="GO" id="GO:0005524">
    <property type="term" value="F:ATP binding"/>
    <property type="evidence" value="ECO:0007669"/>
    <property type="project" value="UniProtKB-UniRule"/>
</dbReference>
<evidence type="ECO:0000259" key="18">
    <source>
        <dbReference type="PROSITE" id="PS51217"/>
    </source>
</evidence>
<evidence type="ECO:0000256" key="6">
    <source>
        <dbReference type="ARBA" id="ARBA00022839"/>
    </source>
</evidence>
<evidence type="ECO:0000256" key="4">
    <source>
        <dbReference type="ARBA" id="ARBA00022801"/>
    </source>
</evidence>
<comment type="catalytic activity">
    <reaction evidence="14">
        <text>ATP + H2O = ADP + phosphate + H(+)</text>
        <dbReference type="Rhea" id="RHEA:13065"/>
        <dbReference type="ChEBI" id="CHEBI:15377"/>
        <dbReference type="ChEBI" id="CHEBI:15378"/>
        <dbReference type="ChEBI" id="CHEBI:30616"/>
        <dbReference type="ChEBI" id="CHEBI:43474"/>
        <dbReference type="ChEBI" id="CHEBI:456216"/>
        <dbReference type="EC" id="5.6.2.4"/>
    </reaction>
</comment>
<evidence type="ECO:0000259" key="17">
    <source>
        <dbReference type="PROSITE" id="PS51198"/>
    </source>
</evidence>
<keyword evidence="10" id="KW-0413">Isomerase</keyword>
<dbReference type="Gene3D" id="3.40.50.300">
    <property type="entry name" value="P-loop containing nucleotide triphosphate hydrolases"/>
    <property type="match status" value="4"/>
</dbReference>
<evidence type="ECO:0000256" key="7">
    <source>
        <dbReference type="ARBA" id="ARBA00022840"/>
    </source>
</evidence>